<evidence type="ECO:0000256" key="1">
    <source>
        <dbReference type="SAM" id="MobiDB-lite"/>
    </source>
</evidence>
<evidence type="ECO:0000313" key="3">
    <source>
        <dbReference type="Proteomes" id="UP000320231"/>
    </source>
</evidence>
<evidence type="ECO:0000313" key="2">
    <source>
        <dbReference type="EMBL" id="BBI64604.1"/>
    </source>
</evidence>
<gene>
    <name evidence="2" type="ORF">HSBAA_59100</name>
</gene>
<name>A0A455UNS8_9GAMM</name>
<reference evidence="2 3" key="1">
    <citation type="journal article" date="2019" name="Microbiol. Resour. Announc.">
        <title>Complete Genome Sequence of Halomonas sulfidaeris Strain Esulfide1 Isolated from a Metal Sulfide Rock at a Depth of 2,200 Meters, Obtained Using Nanopore Sequencing.</title>
        <authorList>
            <person name="Saito M."/>
            <person name="Nishigata A."/>
            <person name="Galipon J."/>
            <person name="Arakawa K."/>
        </authorList>
    </citation>
    <scope>NUCLEOTIDE SEQUENCE [LARGE SCALE GENOMIC DNA]</scope>
    <source>
        <strain evidence="2 3">ATCC BAA-803</strain>
    </source>
</reference>
<dbReference type="Proteomes" id="UP000320231">
    <property type="component" value="Chromosome"/>
</dbReference>
<feature type="region of interest" description="Disordered" evidence="1">
    <location>
        <begin position="1"/>
        <end position="40"/>
    </location>
</feature>
<accession>A0A455UNS8</accession>
<dbReference type="KEGG" id="hsr:HSBAA_59100"/>
<dbReference type="AlphaFoldDB" id="A0A455UNS8"/>
<sequence length="61" mass="6511">MSNRESLAQGAPAHMVAVKKSKTKQYDRDREQALPGAGGDFAEGIISKVHGGLQVSKVSWS</sequence>
<protein>
    <submittedName>
        <fullName evidence="2">Uncharacterized protein</fullName>
    </submittedName>
</protein>
<organism evidence="2 3">
    <name type="scientific">Vreelandella sulfidaeris</name>
    <dbReference type="NCBI Taxonomy" id="115553"/>
    <lineage>
        <taxon>Bacteria</taxon>
        <taxon>Pseudomonadati</taxon>
        <taxon>Pseudomonadota</taxon>
        <taxon>Gammaproteobacteria</taxon>
        <taxon>Oceanospirillales</taxon>
        <taxon>Halomonadaceae</taxon>
        <taxon>Vreelandella</taxon>
    </lineage>
</organism>
<dbReference type="EMBL" id="AP019514">
    <property type="protein sequence ID" value="BBI64604.1"/>
    <property type="molecule type" value="Genomic_DNA"/>
</dbReference>
<proteinExistence type="predicted"/>